<gene>
    <name evidence="1" type="ORF">AVEN_228690_1</name>
</gene>
<dbReference type="AlphaFoldDB" id="A0A4Y2P4K5"/>
<evidence type="ECO:0000313" key="2">
    <source>
        <dbReference type="Proteomes" id="UP000499080"/>
    </source>
</evidence>
<dbReference type="Proteomes" id="UP000499080">
    <property type="component" value="Unassembled WGS sequence"/>
</dbReference>
<name>A0A4Y2P4K5_ARAVE</name>
<comment type="caution">
    <text evidence="1">The sequence shown here is derived from an EMBL/GenBank/DDBJ whole genome shotgun (WGS) entry which is preliminary data.</text>
</comment>
<keyword evidence="2" id="KW-1185">Reference proteome</keyword>
<organism evidence="1 2">
    <name type="scientific">Araneus ventricosus</name>
    <name type="common">Orbweaver spider</name>
    <name type="synonym">Epeira ventricosa</name>
    <dbReference type="NCBI Taxonomy" id="182803"/>
    <lineage>
        <taxon>Eukaryota</taxon>
        <taxon>Metazoa</taxon>
        <taxon>Ecdysozoa</taxon>
        <taxon>Arthropoda</taxon>
        <taxon>Chelicerata</taxon>
        <taxon>Arachnida</taxon>
        <taxon>Araneae</taxon>
        <taxon>Araneomorphae</taxon>
        <taxon>Entelegynae</taxon>
        <taxon>Araneoidea</taxon>
        <taxon>Araneidae</taxon>
        <taxon>Araneus</taxon>
    </lineage>
</organism>
<evidence type="ECO:0000313" key="1">
    <source>
        <dbReference type="EMBL" id="GBN46835.1"/>
    </source>
</evidence>
<protein>
    <submittedName>
        <fullName evidence="1">Uncharacterized protein</fullName>
    </submittedName>
</protein>
<dbReference type="EMBL" id="BGPR01010567">
    <property type="protein sequence ID" value="GBN46835.1"/>
    <property type="molecule type" value="Genomic_DNA"/>
</dbReference>
<proteinExistence type="predicted"/>
<sequence length="77" mass="9165">MPSLRRPKRVENKTRKVSNWKTPAETFPDRTLIERDSPVTFSLEDRGIRLPRLLIQRHVWKAHRHLPENKLNCPGNE</sequence>
<reference evidence="1 2" key="1">
    <citation type="journal article" date="2019" name="Sci. Rep.">
        <title>Orb-weaving spider Araneus ventricosus genome elucidates the spidroin gene catalogue.</title>
        <authorList>
            <person name="Kono N."/>
            <person name="Nakamura H."/>
            <person name="Ohtoshi R."/>
            <person name="Moran D.A.P."/>
            <person name="Shinohara A."/>
            <person name="Yoshida Y."/>
            <person name="Fujiwara M."/>
            <person name="Mori M."/>
            <person name="Tomita M."/>
            <person name="Arakawa K."/>
        </authorList>
    </citation>
    <scope>NUCLEOTIDE SEQUENCE [LARGE SCALE GENOMIC DNA]</scope>
</reference>
<accession>A0A4Y2P4K5</accession>